<feature type="region of interest" description="Disordered" evidence="2">
    <location>
        <begin position="254"/>
        <end position="276"/>
    </location>
</feature>
<evidence type="ECO:0000313" key="3">
    <source>
        <dbReference type="EMBL" id="HIR50280.1"/>
    </source>
</evidence>
<feature type="compositionally biased region" description="Polar residues" evidence="2">
    <location>
        <begin position="259"/>
        <end position="276"/>
    </location>
</feature>
<dbReference type="Proteomes" id="UP000824239">
    <property type="component" value="Unassembled WGS sequence"/>
</dbReference>
<accession>A0A9D1DGN1</accession>
<dbReference type="AlphaFoldDB" id="A0A9D1DGN1"/>
<gene>
    <name evidence="3" type="ORF">IAA53_03190</name>
</gene>
<reference evidence="3" key="2">
    <citation type="journal article" date="2021" name="PeerJ">
        <title>Extensive microbial diversity within the chicken gut microbiome revealed by metagenomics and culture.</title>
        <authorList>
            <person name="Gilroy R."/>
            <person name="Ravi A."/>
            <person name="Getino M."/>
            <person name="Pursley I."/>
            <person name="Horton D.L."/>
            <person name="Alikhan N.F."/>
            <person name="Baker D."/>
            <person name="Gharbi K."/>
            <person name="Hall N."/>
            <person name="Watson M."/>
            <person name="Adriaenssens E.M."/>
            <person name="Foster-Nyarko E."/>
            <person name="Jarju S."/>
            <person name="Secka A."/>
            <person name="Antonio M."/>
            <person name="Oren A."/>
            <person name="Chaudhuri R.R."/>
            <person name="La Ragione R."/>
            <person name="Hildebrand F."/>
            <person name="Pallen M.J."/>
        </authorList>
    </citation>
    <scope>NUCLEOTIDE SEQUENCE</scope>
    <source>
        <strain evidence="3">ChiBcec15-4380</strain>
    </source>
</reference>
<sequence>MDYKELAEKAREIDAKATPGPWMWDLRECNHQCLLTTTHSGKYYVMGFQRWGLQDALPSFQVYDRYEGQMKDRGSHGMVRADKLSKSYPGQEHHYGFDNFIDHPDARYIAESRELFHQMATAITELLARAEAAEAAQETLQRAMAEYKERAEKAEQRAKKLDEAMEWAKYASGTWERAYYNAMARAGKAEREAEEERQEATLCRNGWKKAEKELAAAVSDLETVMAYGTGNLDTCIFCKNAQCYARGGTKPCLPKWRGTTPQSRRSRDSSPYTGEP</sequence>
<feature type="coiled-coil region" evidence="1">
    <location>
        <begin position="123"/>
        <end position="199"/>
    </location>
</feature>
<reference evidence="3" key="1">
    <citation type="submission" date="2020-10" db="EMBL/GenBank/DDBJ databases">
        <authorList>
            <person name="Gilroy R."/>
        </authorList>
    </citation>
    <scope>NUCLEOTIDE SEQUENCE</scope>
    <source>
        <strain evidence="3">ChiBcec15-4380</strain>
    </source>
</reference>
<evidence type="ECO:0000256" key="1">
    <source>
        <dbReference type="SAM" id="Coils"/>
    </source>
</evidence>
<comment type="caution">
    <text evidence="3">The sequence shown here is derived from an EMBL/GenBank/DDBJ whole genome shotgun (WGS) entry which is preliminary data.</text>
</comment>
<keyword evidence="1" id="KW-0175">Coiled coil</keyword>
<proteinExistence type="predicted"/>
<dbReference type="EMBL" id="DVHE01000022">
    <property type="protein sequence ID" value="HIR50280.1"/>
    <property type="molecule type" value="Genomic_DNA"/>
</dbReference>
<evidence type="ECO:0000313" key="4">
    <source>
        <dbReference type="Proteomes" id="UP000824239"/>
    </source>
</evidence>
<evidence type="ECO:0000256" key="2">
    <source>
        <dbReference type="SAM" id="MobiDB-lite"/>
    </source>
</evidence>
<organism evidence="3 4">
    <name type="scientific">Candidatus Avoscillospira avicola</name>
    <dbReference type="NCBI Taxonomy" id="2840706"/>
    <lineage>
        <taxon>Bacteria</taxon>
        <taxon>Bacillati</taxon>
        <taxon>Bacillota</taxon>
        <taxon>Clostridia</taxon>
        <taxon>Eubacteriales</taxon>
        <taxon>Oscillospiraceae</taxon>
        <taxon>Oscillospiraceae incertae sedis</taxon>
        <taxon>Candidatus Avoscillospira</taxon>
    </lineage>
</organism>
<protein>
    <submittedName>
        <fullName evidence="3">Uncharacterized protein</fullName>
    </submittedName>
</protein>
<name>A0A9D1DGN1_9FIRM</name>